<dbReference type="AlphaFoldDB" id="A0A6B0R058"/>
<evidence type="ECO:0000313" key="2">
    <source>
        <dbReference type="Proteomes" id="UP000322234"/>
    </source>
</evidence>
<sequence>MNELSGPRRRLPLTKMASHRFLLVAVAMGSSDWRREEAGRGRAQELSFFRSGPSVQLPGPLQCLGHAATLSSWQRFLRVVQQPGSQCGEG</sequence>
<proteinExistence type="predicted"/>
<organism evidence="1 2">
    <name type="scientific">Bos mutus</name>
    <name type="common">wild yak</name>
    <dbReference type="NCBI Taxonomy" id="72004"/>
    <lineage>
        <taxon>Eukaryota</taxon>
        <taxon>Metazoa</taxon>
        <taxon>Chordata</taxon>
        <taxon>Craniata</taxon>
        <taxon>Vertebrata</taxon>
        <taxon>Euteleostomi</taxon>
        <taxon>Mammalia</taxon>
        <taxon>Eutheria</taxon>
        <taxon>Laurasiatheria</taxon>
        <taxon>Artiodactyla</taxon>
        <taxon>Ruminantia</taxon>
        <taxon>Pecora</taxon>
        <taxon>Bovidae</taxon>
        <taxon>Bovinae</taxon>
        <taxon>Bos</taxon>
    </lineage>
</organism>
<accession>A0A6B0R058</accession>
<gene>
    <name evidence="1" type="ORF">E5288_WYG012819</name>
</gene>
<dbReference type="EMBL" id="VBQZ03000006">
    <property type="protein sequence ID" value="MXQ80943.1"/>
    <property type="molecule type" value="Genomic_DNA"/>
</dbReference>
<reference evidence="1" key="1">
    <citation type="submission" date="2019-10" db="EMBL/GenBank/DDBJ databases">
        <title>The sequence and de novo assembly of the wild yak genome.</title>
        <authorList>
            <person name="Liu Y."/>
        </authorList>
    </citation>
    <scope>NUCLEOTIDE SEQUENCE [LARGE SCALE GENOMIC DNA]</scope>
    <source>
        <strain evidence="1">WY2019</strain>
    </source>
</reference>
<name>A0A6B0R058_9CETA</name>
<dbReference type="Proteomes" id="UP000322234">
    <property type="component" value="Unassembled WGS sequence"/>
</dbReference>
<protein>
    <submittedName>
        <fullName evidence="1">Uncharacterized protein</fullName>
    </submittedName>
</protein>
<evidence type="ECO:0000313" key="1">
    <source>
        <dbReference type="EMBL" id="MXQ80943.1"/>
    </source>
</evidence>
<keyword evidence="2" id="KW-1185">Reference proteome</keyword>
<comment type="caution">
    <text evidence="1">The sequence shown here is derived from an EMBL/GenBank/DDBJ whole genome shotgun (WGS) entry which is preliminary data.</text>
</comment>